<keyword evidence="2" id="KW-1185">Reference proteome</keyword>
<organism evidence="1 2">
    <name type="scientific">Pseudomonas taetrolens</name>
    <dbReference type="NCBI Taxonomy" id="47884"/>
    <lineage>
        <taxon>Bacteria</taxon>
        <taxon>Pseudomonadati</taxon>
        <taxon>Pseudomonadota</taxon>
        <taxon>Gammaproteobacteria</taxon>
        <taxon>Pseudomonadales</taxon>
        <taxon>Pseudomonadaceae</taxon>
        <taxon>Pseudomonas</taxon>
    </lineage>
</organism>
<evidence type="ECO:0000313" key="1">
    <source>
        <dbReference type="EMBL" id="SEC63526.1"/>
    </source>
</evidence>
<proteinExistence type="predicted"/>
<dbReference type="EMBL" id="FNRS01000001">
    <property type="protein sequence ID" value="SEC63526.1"/>
    <property type="molecule type" value="Genomic_DNA"/>
</dbReference>
<reference evidence="1 2" key="1">
    <citation type="submission" date="2016-10" db="EMBL/GenBank/DDBJ databases">
        <authorList>
            <person name="Varghese N."/>
            <person name="Submissions S."/>
        </authorList>
    </citation>
    <scope>NUCLEOTIDE SEQUENCE [LARGE SCALE GENOMIC DNA]</scope>
    <source>
        <strain evidence="1 2">BS3652</strain>
    </source>
</reference>
<name>A0A1H4U470_PSETA</name>
<gene>
    <name evidence="1" type="ORF">SAMN04490203_2797</name>
</gene>
<protein>
    <submittedName>
        <fullName evidence="1">Uncharacterized protein</fullName>
    </submittedName>
</protein>
<evidence type="ECO:0000313" key="2">
    <source>
        <dbReference type="Proteomes" id="UP000183155"/>
    </source>
</evidence>
<accession>A0A1H4U470</accession>
<dbReference type="Proteomes" id="UP000183155">
    <property type="component" value="Unassembled WGS sequence"/>
</dbReference>
<comment type="caution">
    <text evidence="1">The sequence shown here is derived from an EMBL/GenBank/DDBJ whole genome shotgun (WGS) entry which is preliminary data.</text>
</comment>
<sequence length="35" mass="3837">MTWTDIERKTGKKCDGQGQNIQIGLNGLGGLEHHT</sequence>